<evidence type="ECO:0000256" key="1">
    <source>
        <dbReference type="ARBA" id="ARBA00004479"/>
    </source>
</evidence>
<organism evidence="10 11">
    <name type="scientific">Scophthalmus maximus</name>
    <name type="common">Turbot</name>
    <name type="synonym">Psetta maxima</name>
    <dbReference type="NCBI Taxonomy" id="52904"/>
    <lineage>
        <taxon>Eukaryota</taxon>
        <taxon>Metazoa</taxon>
        <taxon>Chordata</taxon>
        <taxon>Craniata</taxon>
        <taxon>Vertebrata</taxon>
        <taxon>Euteleostomi</taxon>
        <taxon>Actinopterygii</taxon>
        <taxon>Neopterygii</taxon>
        <taxon>Teleostei</taxon>
        <taxon>Neoteleostei</taxon>
        <taxon>Acanthomorphata</taxon>
        <taxon>Carangaria</taxon>
        <taxon>Pleuronectiformes</taxon>
        <taxon>Pleuronectoidei</taxon>
        <taxon>Scophthalmidae</taxon>
        <taxon>Scophthalmus</taxon>
    </lineage>
</organism>
<dbReference type="OrthoDB" id="5797898at2759"/>
<feature type="domain" description="C-type lectin" evidence="9">
    <location>
        <begin position="33"/>
        <end position="174"/>
    </location>
</feature>
<dbReference type="Pfam" id="PF00059">
    <property type="entry name" value="Lectin_C"/>
    <property type="match status" value="1"/>
</dbReference>
<dbReference type="GO" id="GO:0005540">
    <property type="term" value="F:hyaluronic acid binding"/>
    <property type="evidence" value="ECO:0007669"/>
    <property type="project" value="TreeGrafter"/>
</dbReference>
<evidence type="ECO:0000256" key="7">
    <source>
        <dbReference type="SAM" id="Phobius"/>
    </source>
</evidence>
<evidence type="ECO:0000256" key="3">
    <source>
        <dbReference type="ARBA" id="ARBA00022729"/>
    </source>
</evidence>
<evidence type="ECO:0000313" key="10">
    <source>
        <dbReference type="Ensembl" id="ENSSMAP00000025113.1"/>
    </source>
</evidence>
<name>A0A8D3AXG5_SCOMX</name>
<protein>
    <submittedName>
        <fullName evidence="10">Layilin</fullName>
    </submittedName>
</protein>
<dbReference type="GO" id="GO:0016020">
    <property type="term" value="C:membrane"/>
    <property type="evidence" value="ECO:0007669"/>
    <property type="project" value="UniProtKB-SubCell"/>
</dbReference>
<reference evidence="10" key="1">
    <citation type="submission" date="2023-05" db="EMBL/GenBank/DDBJ databases">
        <title>High-quality long-read genome of Scophthalmus maximus.</title>
        <authorList>
            <person name="Lien S."/>
            <person name="Martinez P."/>
        </authorList>
    </citation>
    <scope>NUCLEOTIDE SEQUENCE [LARGE SCALE GENOMIC DNA]</scope>
</reference>
<dbReference type="PANTHER" id="PTHR14789">
    <property type="entry name" value="CHONDROLECTIN VARIANT CHODLFDELTAE"/>
    <property type="match status" value="1"/>
</dbReference>
<dbReference type="SUPFAM" id="SSF56436">
    <property type="entry name" value="C-type lectin-like"/>
    <property type="match status" value="1"/>
</dbReference>
<dbReference type="SMART" id="SM00034">
    <property type="entry name" value="CLECT"/>
    <property type="match status" value="1"/>
</dbReference>
<keyword evidence="6 7" id="KW-0472">Membrane</keyword>
<reference evidence="10" key="2">
    <citation type="submission" date="2025-08" db="UniProtKB">
        <authorList>
            <consortium name="Ensembl"/>
        </authorList>
    </citation>
    <scope>IDENTIFICATION</scope>
</reference>
<comment type="subcellular location">
    <subcellularLocation>
        <location evidence="1">Membrane</location>
        <topology evidence="1">Single-pass type I membrane protein</topology>
    </subcellularLocation>
</comment>
<dbReference type="OMA" id="CPVQGPY"/>
<evidence type="ECO:0000256" key="5">
    <source>
        <dbReference type="ARBA" id="ARBA00022989"/>
    </source>
</evidence>
<dbReference type="InterPro" id="IPR001304">
    <property type="entry name" value="C-type_lectin-like"/>
</dbReference>
<dbReference type="GeneTree" id="ENSGT00390000001844"/>
<dbReference type="InterPro" id="IPR016187">
    <property type="entry name" value="CTDL_fold"/>
</dbReference>
<evidence type="ECO:0000259" key="9">
    <source>
        <dbReference type="PROSITE" id="PS50041"/>
    </source>
</evidence>
<keyword evidence="5 7" id="KW-1133">Transmembrane helix</keyword>
<dbReference type="PROSITE" id="PS50041">
    <property type="entry name" value="C_TYPE_LECTIN_2"/>
    <property type="match status" value="1"/>
</dbReference>
<sequence>MDFVRLFAAVAVLLLQPASASKVNGQMICRRGTERPCYKVSNIQDSRRRLTFEDARQACGLDGGELLSIETESEQRLIERFIQQLQAGDGDFWIVLRHSPQRYRAGNTNPGCPSQYYWLDGSKAKYRKWHWDEASCRGEMCVVLYDQPSAPPDEEGHFLFQWNNCNSKNKVVCKYPEEKVPVFTDRNMTHAVPSLRPKLFSTTESDERTKIVLPESSVSLSDNTQYVSYILYGTIPTVLLLLFAAAGIFCYKQHAKRRKAETQSYPSTSQPWMSTTASLCPVQGPYAFRDVTKLPHTALDSSMPADIMTKYPCAPSQDSQCDDYENVSCTYRESGFVTNDIYETCRAQSRSQTGWVENEIYG</sequence>
<feature type="chain" id="PRO_5034162457" evidence="8">
    <location>
        <begin position="21"/>
        <end position="362"/>
    </location>
</feature>
<keyword evidence="4" id="KW-0430">Lectin</keyword>
<dbReference type="Proteomes" id="UP000694558">
    <property type="component" value="Chromosome 3"/>
</dbReference>
<dbReference type="InterPro" id="IPR051505">
    <property type="entry name" value="C-type_lectin_domain"/>
</dbReference>
<dbReference type="AlphaFoldDB" id="A0A8D3AXG5"/>
<evidence type="ECO:0000256" key="6">
    <source>
        <dbReference type="ARBA" id="ARBA00023136"/>
    </source>
</evidence>
<evidence type="ECO:0000256" key="2">
    <source>
        <dbReference type="ARBA" id="ARBA00022692"/>
    </source>
</evidence>
<evidence type="ECO:0000313" key="11">
    <source>
        <dbReference type="Proteomes" id="UP000694558"/>
    </source>
</evidence>
<dbReference type="InterPro" id="IPR016186">
    <property type="entry name" value="C-type_lectin-like/link_sf"/>
</dbReference>
<dbReference type="GO" id="GO:0030246">
    <property type="term" value="F:carbohydrate binding"/>
    <property type="evidence" value="ECO:0007669"/>
    <property type="project" value="UniProtKB-KW"/>
</dbReference>
<keyword evidence="2 7" id="KW-0812">Transmembrane</keyword>
<gene>
    <name evidence="10" type="primary">LAYN</name>
</gene>
<dbReference type="Ensembl" id="ENSSMAT00000025414.2">
    <property type="protein sequence ID" value="ENSSMAP00000025113.1"/>
    <property type="gene ID" value="ENSSMAG00000015361.2"/>
</dbReference>
<dbReference type="PANTHER" id="PTHR14789:SF2">
    <property type="entry name" value="LAYILIN"/>
    <property type="match status" value="1"/>
</dbReference>
<keyword evidence="3 8" id="KW-0732">Signal</keyword>
<evidence type="ECO:0000256" key="8">
    <source>
        <dbReference type="SAM" id="SignalP"/>
    </source>
</evidence>
<proteinExistence type="predicted"/>
<feature type="transmembrane region" description="Helical" evidence="7">
    <location>
        <begin position="229"/>
        <end position="251"/>
    </location>
</feature>
<accession>A0A8D3AXG5</accession>
<feature type="signal peptide" evidence="8">
    <location>
        <begin position="1"/>
        <end position="20"/>
    </location>
</feature>
<dbReference type="Gene3D" id="3.10.100.10">
    <property type="entry name" value="Mannose-Binding Protein A, subunit A"/>
    <property type="match status" value="1"/>
</dbReference>
<evidence type="ECO:0000256" key="4">
    <source>
        <dbReference type="ARBA" id="ARBA00022734"/>
    </source>
</evidence>